<gene>
    <name evidence="14" type="ORF">GQX73_g1881</name>
</gene>
<dbReference type="SUPFAM" id="SSF48264">
    <property type="entry name" value="Cytochrome P450"/>
    <property type="match status" value="2"/>
</dbReference>
<dbReference type="GO" id="GO:0004497">
    <property type="term" value="F:monooxygenase activity"/>
    <property type="evidence" value="ECO:0007669"/>
    <property type="project" value="UniProtKB-KW"/>
</dbReference>
<feature type="transmembrane region" description="Helical" evidence="13">
    <location>
        <begin position="20"/>
        <end position="41"/>
    </location>
</feature>
<dbReference type="InParanoid" id="A0A7C8IT54"/>
<evidence type="ECO:0000256" key="5">
    <source>
        <dbReference type="ARBA" id="ARBA00022692"/>
    </source>
</evidence>
<comment type="similarity">
    <text evidence="3">Belongs to the cytochrome P450 family.</text>
</comment>
<dbReference type="Pfam" id="PF00067">
    <property type="entry name" value="p450"/>
    <property type="match status" value="3"/>
</dbReference>
<dbReference type="GO" id="GO:0020037">
    <property type="term" value="F:heme binding"/>
    <property type="evidence" value="ECO:0007669"/>
    <property type="project" value="InterPro"/>
</dbReference>
<dbReference type="InterPro" id="IPR017972">
    <property type="entry name" value="Cyt_P450_CS"/>
</dbReference>
<evidence type="ECO:0000313" key="15">
    <source>
        <dbReference type="Proteomes" id="UP000481858"/>
    </source>
</evidence>
<evidence type="ECO:0000256" key="8">
    <source>
        <dbReference type="ARBA" id="ARBA00023002"/>
    </source>
</evidence>
<evidence type="ECO:0000256" key="9">
    <source>
        <dbReference type="ARBA" id="ARBA00023004"/>
    </source>
</evidence>
<name>A0A7C8IT54_9PEZI</name>
<evidence type="ECO:0000256" key="13">
    <source>
        <dbReference type="SAM" id="Phobius"/>
    </source>
</evidence>
<evidence type="ECO:0000256" key="11">
    <source>
        <dbReference type="ARBA" id="ARBA00023136"/>
    </source>
</evidence>
<keyword evidence="6 12" id="KW-0479">Metal-binding</keyword>
<evidence type="ECO:0000313" key="14">
    <source>
        <dbReference type="EMBL" id="KAF2971661.1"/>
    </source>
</evidence>
<evidence type="ECO:0000256" key="7">
    <source>
        <dbReference type="ARBA" id="ARBA00022989"/>
    </source>
</evidence>
<proteinExistence type="inferred from homology"/>
<dbReference type="InterPro" id="IPR001128">
    <property type="entry name" value="Cyt_P450"/>
</dbReference>
<organism evidence="14 15">
    <name type="scientific">Xylaria multiplex</name>
    <dbReference type="NCBI Taxonomy" id="323545"/>
    <lineage>
        <taxon>Eukaryota</taxon>
        <taxon>Fungi</taxon>
        <taxon>Dikarya</taxon>
        <taxon>Ascomycota</taxon>
        <taxon>Pezizomycotina</taxon>
        <taxon>Sordariomycetes</taxon>
        <taxon>Xylariomycetidae</taxon>
        <taxon>Xylariales</taxon>
        <taxon>Xylariaceae</taxon>
        <taxon>Xylaria</taxon>
    </lineage>
</organism>
<comment type="cofactor">
    <cofactor evidence="1 12">
        <name>heme</name>
        <dbReference type="ChEBI" id="CHEBI:30413"/>
    </cofactor>
</comment>
<dbReference type="EMBL" id="WUBL01000011">
    <property type="protein sequence ID" value="KAF2971661.1"/>
    <property type="molecule type" value="Genomic_DNA"/>
</dbReference>
<keyword evidence="15" id="KW-1185">Reference proteome</keyword>
<keyword evidence="5 13" id="KW-0812">Transmembrane</keyword>
<dbReference type="FunFam" id="1.10.630.10:FF:000069">
    <property type="entry name" value="Cytochrome P450, putative (Eurofung)"/>
    <property type="match status" value="1"/>
</dbReference>
<evidence type="ECO:0000256" key="3">
    <source>
        <dbReference type="ARBA" id="ARBA00010617"/>
    </source>
</evidence>
<keyword evidence="7 13" id="KW-1133">Transmembrane helix</keyword>
<dbReference type="PANTHER" id="PTHR24305">
    <property type="entry name" value="CYTOCHROME P450"/>
    <property type="match status" value="1"/>
</dbReference>
<dbReference type="GO" id="GO:0005506">
    <property type="term" value="F:iron ion binding"/>
    <property type="evidence" value="ECO:0007669"/>
    <property type="project" value="InterPro"/>
</dbReference>
<feature type="binding site" description="axial binding residue" evidence="12">
    <location>
        <position position="458"/>
    </location>
    <ligand>
        <name>heme</name>
        <dbReference type="ChEBI" id="CHEBI:30413"/>
    </ligand>
    <ligandPart>
        <name>Fe</name>
        <dbReference type="ChEBI" id="CHEBI:18248"/>
    </ligandPart>
</feature>
<evidence type="ECO:0008006" key="16">
    <source>
        <dbReference type="Google" id="ProtNLM"/>
    </source>
</evidence>
<evidence type="ECO:0000256" key="10">
    <source>
        <dbReference type="ARBA" id="ARBA00023033"/>
    </source>
</evidence>
<dbReference type="InterPro" id="IPR036396">
    <property type="entry name" value="Cyt_P450_sf"/>
</dbReference>
<dbReference type="PANTHER" id="PTHR24305:SF157">
    <property type="entry name" value="N-ACETYLTRYPTOPHAN 6-HYDROXYLASE IVOC-RELATED"/>
    <property type="match status" value="1"/>
</dbReference>
<dbReference type="GO" id="GO:0016020">
    <property type="term" value="C:membrane"/>
    <property type="evidence" value="ECO:0007669"/>
    <property type="project" value="UniProtKB-SubCell"/>
</dbReference>
<evidence type="ECO:0000256" key="6">
    <source>
        <dbReference type="ARBA" id="ARBA00022723"/>
    </source>
</evidence>
<dbReference type="OrthoDB" id="3945418at2759"/>
<protein>
    <recommendedName>
        <fullName evidence="16">Cytochrome P450</fullName>
    </recommendedName>
</protein>
<dbReference type="PRINTS" id="PR00385">
    <property type="entry name" value="P450"/>
</dbReference>
<dbReference type="CDD" id="cd11062">
    <property type="entry name" value="CYP58-like"/>
    <property type="match status" value="1"/>
</dbReference>
<dbReference type="Proteomes" id="UP000481858">
    <property type="component" value="Unassembled WGS sequence"/>
</dbReference>
<dbReference type="InterPro" id="IPR002401">
    <property type="entry name" value="Cyt_P450_E_grp-I"/>
</dbReference>
<dbReference type="InterPro" id="IPR050121">
    <property type="entry name" value="Cytochrome_P450_monoxygenase"/>
</dbReference>
<evidence type="ECO:0000256" key="2">
    <source>
        <dbReference type="ARBA" id="ARBA00004167"/>
    </source>
</evidence>
<dbReference type="GO" id="GO:0016705">
    <property type="term" value="F:oxidoreductase activity, acting on paired donors, with incorporation or reduction of molecular oxygen"/>
    <property type="evidence" value="ECO:0007669"/>
    <property type="project" value="InterPro"/>
</dbReference>
<keyword evidence="10" id="KW-0503">Monooxygenase</keyword>
<dbReference type="PROSITE" id="PS00086">
    <property type="entry name" value="CYTOCHROME_P450"/>
    <property type="match status" value="2"/>
</dbReference>
<dbReference type="Gene3D" id="1.10.630.10">
    <property type="entry name" value="Cytochrome P450"/>
    <property type="match status" value="3"/>
</dbReference>
<comment type="caution">
    <text evidence="14">The sequence shown here is derived from an EMBL/GenBank/DDBJ whole genome shotgun (WGS) entry which is preliminary data.</text>
</comment>
<accession>A0A7C8IT54</accession>
<keyword evidence="9 12" id="KW-0408">Iron</keyword>
<dbReference type="PRINTS" id="PR00463">
    <property type="entry name" value="EP450I"/>
</dbReference>
<comment type="subcellular location">
    <subcellularLocation>
        <location evidence="2">Membrane</location>
        <topology evidence="2">Single-pass membrane protein</topology>
    </subcellularLocation>
</comment>
<keyword evidence="4 12" id="KW-0349">Heme</keyword>
<sequence length="957" mass="109585">MTLLSSFGYFAGHISISMPILWLAVGCGTLYTLVLGIYRVYFSPLASIPGPRLAALTGWVEAYYELIHGEGGQFMFKYREWHEKYGPIIRITPNEVHIQDASFFETLYATKPATKRPDLAHRFNNAKSVFATPEHDIHRIRRNALNPFFSKRAILERARVIQEHMDALCQRLKSEFQGRSRVLVINDMLACWTTDIITDYCFDRRHNFIMEPDFKPPLIRSLTDLIERVHWITQFVWLAKLMFRLPDIVVGWIDPLMKNGIQYSKELSVQVIETINNSDQKEQPDTIFTSIIQSDIPRSEVTKERLLDEATNLIGAGVETTMRTLTISIYHITTNPSVHQRLREELFKAIPNSEEMPSLEVLQRLPYLTLCIEESLRLSYGVSQRIPRLYSHDITYGKFVIPKGTVISMSIYDVSHDETIFPDSFKYRPERWAENPRSPDGRQLTRYMVAFGRGMRSCIGMQLAYAELFVSLATLFRRFSFEVRRSFAKNTPKTYAEATWQFIAYEIDNHKAQGRETEVVLNHKAQEKNKVEKEVKRYSSVSIRRRNLPPKRSEGPKPPHNFLLGHLNLMREIAGGLPPDLHPQAYLTVIAQKYNLKGIWYLDLWPLADTQVVLTEPEPMDAVQVARGFDVKAEDSLRPLVGSNAIAAANGPVWKQLHHAMAPAFSTSHVRTQIGLMVAETLLFCDSLKSFSRSKDVFSMEAEASKLVFDIVGRIIFDFPLYAQTKGSTCVKVLLLAGHGTVVDTLCYIFMLLSKNPDAVRKIRKEQSEVFGEDRSSTLRALEDNPAKVNDLVYTTAVIKETLRIFPVGFALREAPLNTTLVYDNRSYPIDNALIVPCWHTMHFDPRYYPEPDDFRPERFLNDEVPRSWFRSFSRGPRACLGQNLSLDIMRIILLMTVRDFDFTCHGLEPNAKPKASYTNLDTIYGDVVFQELGGLEARPRGGMMMTVAESEPRNST</sequence>
<evidence type="ECO:0000256" key="1">
    <source>
        <dbReference type="ARBA" id="ARBA00001971"/>
    </source>
</evidence>
<keyword evidence="11 13" id="KW-0472">Membrane</keyword>
<keyword evidence="8" id="KW-0560">Oxidoreductase</keyword>
<dbReference type="AlphaFoldDB" id="A0A7C8IT54"/>
<evidence type="ECO:0000256" key="4">
    <source>
        <dbReference type="ARBA" id="ARBA00022617"/>
    </source>
</evidence>
<evidence type="ECO:0000256" key="12">
    <source>
        <dbReference type="PIRSR" id="PIRSR602401-1"/>
    </source>
</evidence>
<reference evidence="14 15" key="1">
    <citation type="submission" date="2019-12" db="EMBL/GenBank/DDBJ databases">
        <title>Draft genome sequence of the ascomycete Xylaria multiplex DSM 110363.</title>
        <authorList>
            <person name="Buettner E."/>
            <person name="Kellner H."/>
        </authorList>
    </citation>
    <scope>NUCLEOTIDE SEQUENCE [LARGE SCALE GENOMIC DNA]</scope>
    <source>
        <strain evidence="14 15">DSM 110363</strain>
    </source>
</reference>